<accession>A0A3Q0SSY3</accession>
<dbReference type="InterPro" id="IPR038281">
    <property type="entry name" value="RTP801-like_C_sf"/>
</dbReference>
<keyword evidence="6" id="KW-0496">Mitochondrion</keyword>
<dbReference type="Gene3D" id="3.90.470.40">
    <property type="entry name" value="RTP801-like"/>
    <property type="match status" value="1"/>
</dbReference>
<keyword evidence="9" id="KW-1185">Reference proteome</keyword>
<dbReference type="PANTHER" id="PTHR12478">
    <property type="entry name" value="DNA-DAMAGE-INDUCIBLE TRANSCRIPT 4 PROTEIN DDIT4"/>
    <property type="match status" value="1"/>
</dbReference>
<dbReference type="Pfam" id="PF07809">
    <property type="entry name" value="RTP801_C"/>
    <property type="match status" value="1"/>
</dbReference>
<evidence type="ECO:0000256" key="6">
    <source>
        <dbReference type="ARBA" id="ARBA00023128"/>
    </source>
</evidence>
<evidence type="ECO:0000313" key="8">
    <source>
        <dbReference type="Ensembl" id="ENSACIP00000025882.1"/>
    </source>
</evidence>
<dbReference type="GeneTree" id="ENSGT00530000063652"/>
<dbReference type="STRING" id="61819.ENSACIP00000025882"/>
<dbReference type="GO" id="GO:0071889">
    <property type="term" value="F:14-3-3 protein binding"/>
    <property type="evidence" value="ECO:0007669"/>
    <property type="project" value="TreeGrafter"/>
</dbReference>
<organism evidence="8 9">
    <name type="scientific">Amphilophus citrinellus</name>
    <name type="common">Midas cichlid</name>
    <name type="synonym">Cichlasoma citrinellum</name>
    <dbReference type="NCBI Taxonomy" id="61819"/>
    <lineage>
        <taxon>Eukaryota</taxon>
        <taxon>Metazoa</taxon>
        <taxon>Chordata</taxon>
        <taxon>Craniata</taxon>
        <taxon>Vertebrata</taxon>
        <taxon>Euteleostomi</taxon>
        <taxon>Actinopterygii</taxon>
        <taxon>Neopterygii</taxon>
        <taxon>Teleostei</taxon>
        <taxon>Neoteleostei</taxon>
        <taxon>Acanthomorphata</taxon>
        <taxon>Ovalentaria</taxon>
        <taxon>Cichlomorphae</taxon>
        <taxon>Cichliformes</taxon>
        <taxon>Cichlidae</taxon>
        <taxon>New World cichlids</taxon>
        <taxon>Cichlasomatinae</taxon>
        <taxon>Heroini</taxon>
        <taxon>Amphilophus</taxon>
    </lineage>
</organism>
<dbReference type="AlphaFoldDB" id="A0A3Q0SSY3"/>
<dbReference type="GO" id="GO:0032007">
    <property type="term" value="P:negative regulation of TOR signaling"/>
    <property type="evidence" value="ECO:0007669"/>
    <property type="project" value="TreeGrafter"/>
</dbReference>
<dbReference type="Ensembl" id="ENSACIT00000026562.1">
    <property type="protein sequence ID" value="ENSACIP00000025882.1"/>
    <property type="gene ID" value="ENSACIG00000020053.1"/>
</dbReference>
<evidence type="ECO:0000256" key="3">
    <source>
        <dbReference type="ARBA" id="ARBA00010670"/>
    </source>
</evidence>
<dbReference type="GO" id="GO:0001666">
    <property type="term" value="P:response to hypoxia"/>
    <property type="evidence" value="ECO:0007669"/>
    <property type="project" value="TreeGrafter"/>
</dbReference>
<dbReference type="GO" id="GO:0005739">
    <property type="term" value="C:mitochondrion"/>
    <property type="evidence" value="ECO:0007669"/>
    <property type="project" value="UniProtKB-SubCell"/>
</dbReference>
<dbReference type="InterPro" id="IPR012918">
    <property type="entry name" value="RTP801-like"/>
</dbReference>
<evidence type="ECO:0000256" key="4">
    <source>
        <dbReference type="ARBA" id="ARBA00022490"/>
    </source>
</evidence>
<evidence type="ECO:0000256" key="7">
    <source>
        <dbReference type="ARBA" id="ARBA00040168"/>
    </source>
</evidence>
<evidence type="ECO:0000256" key="1">
    <source>
        <dbReference type="ARBA" id="ARBA00004173"/>
    </source>
</evidence>
<keyword evidence="5" id="KW-0053">Apoptosis</keyword>
<reference evidence="8" key="2">
    <citation type="submission" date="2025-09" db="UniProtKB">
        <authorList>
            <consortium name="Ensembl"/>
        </authorList>
    </citation>
    <scope>IDENTIFICATION</scope>
</reference>
<name>A0A3Q0SSY3_AMPCI</name>
<proteinExistence type="inferred from homology"/>
<dbReference type="Proteomes" id="UP000261340">
    <property type="component" value="Unplaced"/>
</dbReference>
<comment type="similarity">
    <text evidence="3">Belongs to the DDIT4 family.</text>
</comment>
<dbReference type="PANTHER" id="PTHR12478:SF7">
    <property type="entry name" value="DNA DAMAGE-INDUCIBLE TRANSCRIPT 4 PROTEIN"/>
    <property type="match status" value="1"/>
</dbReference>
<dbReference type="GO" id="GO:0006915">
    <property type="term" value="P:apoptotic process"/>
    <property type="evidence" value="ECO:0007669"/>
    <property type="project" value="UniProtKB-KW"/>
</dbReference>
<reference evidence="8" key="1">
    <citation type="submission" date="2025-08" db="UniProtKB">
        <authorList>
            <consortium name="Ensembl"/>
        </authorList>
    </citation>
    <scope>IDENTIFICATION</scope>
</reference>
<dbReference type="OMA" id="IKRKLYC"/>
<keyword evidence="4" id="KW-0963">Cytoplasm</keyword>
<evidence type="ECO:0000256" key="2">
    <source>
        <dbReference type="ARBA" id="ARBA00004496"/>
    </source>
</evidence>
<evidence type="ECO:0000256" key="5">
    <source>
        <dbReference type="ARBA" id="ARBA00022703"/>
    </source>
</evidence>
<evidence type="ECO:0000313" key="9">
    <source>
        <dbReference type="Proteomes" id="UP000261340"/>
    </source>
</evidence>
<comment type="subcellular location">
    <subcellularLocation>
        <location evidence="2">Cytoplasm</location>
    </subcellularLocation>
    <subcellularLocation>
        <location evidence="1">Mitochondrion</location>
    </subcellularLocation>
</comment>
<sequence>MVPLLFSSEDTMVNTKRKMVFCLSSTLFNDQKTASKILSDSCSAIYFTLTCSCSFVSGSMTDLSELDISSFCYPLEETLAADVVTAIAQSLSDASHTSLDCSKLILPDCLLHNISQELLHLAAIEPCGLKGALIDLCVDMGEQDSPCTVDQIAVDPSLVPTFHVTLVMRVESSGLWPKHHNTLKLSTSFRAIKRKLYSSAALLVEEC</sequence>
<protein>
    <recommendedName>
        <fullName evidence="7">DNA damage-inducible transcript 4 protein</fullName>
    </recommendedName>
</protein>